<dbReference type="Gene3D" id="1.25.40.10">
    <property type="entry name" value="Tetratricopeptide repeat domain"/>
    <property type="match status" value="1"/>
</dbReference>
<name>A0A9W8B1V3_9FUNG</name>
<dbReference type="InterPro" id="IPR050667">
    <property type="entry name" value="PPR-containing_protein"/>
</dbReference>
<accession>A0A9W8B1V3</accession>
<dbReference type="EMBL" id="JANBQB010000162">
    <property type="protein sequence ID" value="KAJ1980567.1"/>
    <property type="molecule type" value="Genomic_DNA"/>
</dbReference>
<proteinExistence type="predicted"/>
<protein>
    <recommendedName>
        <fullName evidence="3">Pentacotripeptide-repeat region of PRORP domain-containing protein</fullName>
    </recommendedName>
</protein>
<sequence>MRVTATCSVRQALIQRRPAQPGHETNALSSALRMRLAQAVQEKQATAAWLTYRLCRQQDTLAKLDNQLYTQLVQLLLPPPTNDARYTPELATLEPPGAAPAALTPLGVTAQDWFNHLSQSPTWQQLKVDGASAEVLLLALCHSRQTTAAVNTFRHIERNRIILGAYSLYVFLEYLYHHQAFQELEQALAYASQRGNQESRPASKIWAWLTTELLASSIPLVGSKLPFANALLAVSRSQKLDIRCRQLLRLAARLAPVLPFAHLQTWVGLALQAGADAELDSLVVSILQCPGALQPALIDQMLTVYMTRRQFDQILALYDHTRAHASSLPPSILAHFLAGLVHLPHSEPAQLLLQELRGWYAQLTPFDYSRLVTEACHADRANLATHFLTAMLSHKYAVSARLRKVIFRQLHATLSPTLASWLTHAFMQRRIQPDLDQLALLLHCQPTPGDPAVMQTLLLLIARHRQRLALDQANMVLAALAHHPLVTGSLALCTFLTGPECALRFNSKALAGLVHIALHAKDTTLTTQVGAKVLASTASLDRSIQSQLLRAYLEVGQLDAAFGFFCRLLVSHTLWEVAAVQFLFRRLVEAHRFVDALIVLRTAHKPLSAHLPEMSQALAQACFDHRQYQLMDKLHQMMLDYHIEVTPGLYTLLVKQLTSQGRPEEAYQLYCRCAEENVILDAECLVHLIDYLARSGQVDDVVPVMDCLVANYHQIPNQYYMRLLQAFHQARFGPGIRRLNVILHKAYAPSQFTATIYEALFNALLAVGDRGSLVKLWQKLRDAPVRPTPKTITLLLQACRELNIADVEGVLQYKEQWALPFCLADCHALIALYSHQDQAANALAVLTNVMPAAQLLPTARTINLVLGACNQTNDVALCAELGRFCQLVGNPVLQWFQDGAQKCTQLQP</sequence>
<dbReference type="AlphaFoldDB" id="A0A9W8B1V3"/>
<evidence type="ECO:0000313" key="2">
    <source>
        <dbReference type="Proteomes" id="UP001151582"/>
    </source>
</evidence>
<dbReference type="OrthoDB" id="185373at2759"/>
<dbReference type="PANTHER" id="PTHR47939:SF14">
    <property type="entry name" value="PENTATRICOPEPTIDE REPEAT-CONTAINING PROTEIN MITOCHONDRIAL"/>
    <property type="match status" value="1"/>
</dbReference>
<reference evidence="1" key="1">
    <citation type="submission" date="2022-07" db="EMBL/GenBank/DDBJ databases">
        <title>Phylogenomic reconstructions and comparative analyses of Kickxellomycotina fungi.</title>
        <authorList>
            <person name="Reynolds N.K."/>
            <person name="Stajich J.E."/>
            <person name="Barry K."/>
            <person name="Grigoriev I.V."/>
            <person name="Crous P."/>
            <person name="Smith M.E."/>
        </authorList>
    </citation>
    <scope>NUCLEOTIDE SEQUENCE</scope>
    <source>
        <strain evidence="1">RSA 567</strain>
    </source>
</reference>
<gene>
    <name evidence="1" type="ORF">H4R34_002406</name>
</gene>
<evidence type="ECO:0008006" key="3">
    <source>
        <dbReference type="Google" id="ProtNLM"/>
    </source>
</evidence>
<evidence type="ECO:0000313" key="1">
    <source>
        <dbReference type="EMBL" id="KAJ1980567.1"/>
    </source>
</evidence>
<keyword evidence="2" id="KW-1185">Reference proteome</keyword>
<organism evidence="1 2">
    <name type="scientific">Dimargaris verticillata</name>
    <dbReference type="NCBI Taxonomy" id="2761393"/>
    <lineage>
        <taxon>Eukaryota</taxon>
        <taxon>Fungi</taxon>
        <taxon>Fungi incertae sedis</taxon>
        <taxon>Zoopagomycota</taxon>
        <taxon>Kickxellomycotina</taxon>
        <taxon>Dimargaritomycetes</taxon>
        <taxon>Dimargaritales</taxon>
        <taxon>Dimargaritaceae</taxon>
        <taxon>Dimargaris</taxon>
    </lineage>
</organism>
<comment type="caution">
    <text evidence="1">The sequence shown here is derived from an EMBL/GenBank/DDBJ whole genome shotgun (WGS) entry which is preliminary data.</text>
</comment>
<dbReference type="Proteomes" id="UP001151582">
    <property type="component" value="Unassembled WGS sequence"/>
</dbReference>
<dbReference type="InterPro" id="IPR011990">
    <property type="entry name" value="TPR-like_helical_dom_sf"/>
</dbReference>
<dbReference type="PANTHER" id="PTHR47939">
    <property type="entry name" value="MEMBRANE-ASSOCIATED SALT-INDUCIBLE PROTEIN-LIKE"/>
    <property type="match status" value="1"/>
</dbReference>